<keyword evidence="5 12" id="KW-0349">Heme</keyword>
<evidence type="ECO:0000256" key="10">
    <source>
        <dbReference type="ARBA" id="ARBA00023136"/>
    </source>
</evidence>
<comment type="similarity">
    <text evidence="3">Belongs to the cytochrome b560 family.</text>
</comment>
<dbReference type="SUPFAM" id="SSF81343">
    <property type="entry name" value="Fumarate reductase respiratory complex transmembrane subunits"/>
    <property type="match status" value="1"/>
</dbReference>
<comment type="caution">
    <text evidence="14">The sequence shown here is derived from an EMBL/GenBank/DDBJ whole genome shotgun (WGS) entry which is preliminary data.</text>
</comment>
<feature type="transmembrane region" description="Helical" evidence="13">
    <location>
        <begin position="64"/>
        <end position="82"/>
    </location>
</feature>
<evidence type="ECO:0000256" key="8">
    <source>
        <dbReference type="ARBA" id="ARBA00022989"/>
    </source>
</evidence>
<evidence type="ECO:0000256" key="1">
    <source>
        <dbReference type="ARBA" id="ARBA00004050"/>
    </source>
</evidence>
<dbReference type="Gene3D" id="1.20.1300.10">
    <property type="entry name" value="Fumarate reductase/succinate dehydrogenase, transmembrane subunit"/>
    <property type="match status" value="1"/>
</dbReference>
<gene>
    <name evidence="14" type="primary">sdhC</name>
    <name evidence="14" type="ORF">COB20_10360</name>
</gene>
<reference evidence="15" key="1">
    <citation type="submission" date="2017-08" db="EMBL/GenBank/DDBJ databases">
        <title>A dynamic microbial community with high functional redundancy inhabits the cold, oxic subseafloor aquifer.</title>
        <authorList>
            <person name="Tully B.J."/>
            <person name="Wheat C.G."/>
            <person name="Glazer B.T."/>
            <person name="Huber J.A."/>
        </authorList>
    </citation>
    <scope>NUCLEOTIDE SEQUENCE [LARGE SCALE GENOMIC DNA]</scope>
</reference>
<comment type="cofactor">
    <cofactor evidence="12">
        <name>heme</name>
        <dbReference type="ChEBI" id="CHEBI:30413"/>
    </cofactor>
    <text evidence="12">The heme is bound between the two transmembrane subunits.</text>
</comment>
<evidence type="ECO:0000256" key="12">
    <source>
        <dbReference type="PIRSR" id="PIRSR000178-1"/>
    </source>
</evidence>
<keyword evidence="9 12" id="KW-0408">Iron</keyword>
<dbReference type="InterPro" id="IPR034804">
    <property type="entry name" value="SQR/QFR_C/D"/>
</dbReference>
<evidence type="ECO:0000313" key="14">
    <source>
        <dbReference type="EMBL" id="PCI76482.1"/>
    </source>
</evidence>
<comment type="function">
    <text evidence="1">Membrane-anchoring subunit of succinate dehydrogenase (SDH).</text>
</comment>
<feature type="transmembrane region" description="Helical" evidence="13">
    <location>
        <begin position="102"/>
        <end position="123"/>
    </location>
</feature>
<dbReference type="Proteomes" id="UP000218767">
    <property type="component" value="Unassembled WGS sequence"/>
</dbReference>
<evidence type="ECO:0000256" key="11">
    <source>
        <dbReference type="ARBA" id="ARBA00025912"/>
    </source>
</evidence>
<evidence type="ECO:0000256" key="5">
    <source>
        <dbReference type="ARBA" id="ARBA00022617"/>
    </source>
</evidence>
<keyword evidence="6 13" id="KW-0812">Transmembrane</keyword>
<evidence type="ECO:0000256" key="4">
    <source>
        <dbReference type="ARBA" id="ARBA00020076"/>
    </source>
</evidence>
<dbReference type="CDD" id="cd03499">
    <property type="entry name" value="SQR_TypeC_SdhC"/>
    <property type="match status" value="1"/>
</dbReference>
<keyword evidence="8 13" id="KW-1133">Transmembrane helix</keyword>
<dbReference type="GO" id="GO:0006099">
    <property type="term" value="P:tricarboxylic acid cycle"/>
    <property type="evidence" value="ECO:0007669"/>
    <property type="project" value="InterPro"/>
</dbReference>
<dbReference type="AlphaFoldDB" id="A0A2A4X1A5"/>
<evidence type="ECO:0000313" key="15">
    <source>
        <dbReference type="Proteomes" id="UP000218767"/>
    </source>
</evidence>
<dbReference type="EMBL" id="NVUL01000056">
    <property type="protein sequence ID" value="PCI76482.1"/>
    <property type="molecule type" value="Genomic_DNA"/>
</dbReference>
<evidence type="ECO:0000256" key="2">
    <source>
        <dbReference type="ARBA" id="ARBA00004370"/>
    </source>
</evidence>
<evidence type="ECO:0000256" key="9">
    <source>
        <dbReference type="ARBA" id="ARBA00023004"/>
    </source>
</evidence>
<feature type="transmembrane region" description="Helical" evidence="13">
    <location>
        <begin position="24"/>
        <end position="44"/>
    </location>
</feature>
<dbReference type="GO" id="GO:0046872">
    <property type="term" value="F:metal ion binding"/>
    <property type="evidence" value="ECO:0007669"/>
    <property type="project" value="UniProtKB-KW"/>
</dbReference>
<sequence length="124" mass="13497">MNDNRPKNLDITTFKYPLPAITSLLHRLSGAFIFAGVALMLYLLELSLQSESGFALVLELMDNLIVKFAAWAVLSGLLYHLIAGIKHLLMDLGYGETLKGGFIGACITLALSAMAIITAGVWIW</sequence>
<dbReference type="GO" id="GO:0009055">
    <property type="term" value="F:electron transfer activity"/>
    <property type="evidence" value="ECO:0007669"/>
    <property type="project" value="InterPro"/>
</dbReference>
<dbReference type="PANTHER" id="PTHR10978:SF5">
    <property type="entry name" value="SUCCINATE DEHYDROGENASE CYTOCHROME B560 SUBUNIT, MITOCHONDRIAL"/>
    <property type="match status" value="1"/>
</dbReference>
<dbReference type="Pfam" id="PF01127">
    <property type="entry name" value="Sdh_cyt"/>
    <property type="match status" value="1"/>
</dbReference>
<accession>A0A2A4X1A5</accession>
<dbReference type="NCBIfam" id="TIGR02970">
    <property type="entry name" value="succ_dehyd_cytB"/>
    <property type="match status" value="1"/>
</dbReference>
<dbReference type="GO" id="GO:0005886">
    <property type="term" value="C:plasma membrane"/>
    <property type="evidence" value="ECO:0007669"/>
    <property type="project" value="TreeGrafter"/>
</dbReference>
<organism evidence="14 15">
    <name type="scientific">SAR86 cluster bacterium</name>
    <dbReference type="NCBI Taxonomy" id="2030880"/>
    <lineage>
        <taxon>Bacteria</taxon>
        <taxon>Pseudomonadati</taxon>
        <taxon>Pseudomonadota</taxon>
        <taxon>Gammaproteobacteria</taxon>
        <taxon>SAR86 cluster</taxon>
    </lineage>
</organism>
<evidence type="ECO:0000256" key="6">
    <source>
        <dbReference type="ARBA" id="ARBA00022692"/>
    </source>
</evidence>
<comment type="subcellular location">
    <subcellularLocation>
        <location evidence="2">Membrane</location>
    </subcellularLocation>
</comment>
<evidence type="ECO:0000256" key="13">
    <source>
        <dbReference type="SAM" id="Phobius"/>
    </source>
</evidence>
<name>A0A2A4X1A5_9GAMM</name>
<proteinExistence type="inferred from homology"/>
<dbReference type="InterPro" id="IPR014314">
    <property type="entry name" value="Succ_DH_cytb556"/>
</dbReference>
<evidence type="ECO:0000256" key="3">
    <source>
        <dbReference type="ARBA" id="ARBA00007244"/>
    </source>
</evidence>
<comment type="subunit">
    <text evidence="11">Part of an enzyme complex containing four subunits: a flavoprotein, an iron-sulfur protein, plus two membrane-anchoring proteins, SdhC and SdhD. The complex can form homotrimers.</text>
</comment>
<feature type="binding site" description="axial binding residue" evidence="12">
    <location>
        <position position="80"/>
    </location>
    <ligand>
        <name>heme</name>
        <dbReference type="ChEBI" id="CHEBI:30413"/>
        <note>ligand shared with second transmembrane subunit</note>
    </ligand>
    <ligandPart>
        <name>Fe</name>
        <dbReference type="ChEBI" id="CHEBI:18248"/>
    </ligandPart>
</feature>
<keyword evidence="7 12" id="KW-0479">Metal-binding</keyword>
<dbReference type="PANTHER" id="PTHR10978">
    <property type="entry name" value="SUCCINATE DEHYDROGENASE CYTOCHROME B560 SUBUNIT"/>
    <property type="match status" value="1"/>
</dbReference>
<keyword evidence="10 13" id="KW-0472">Membrane</keyword>
<dbReference type="PIRSF" id="PIRSF000178">
    <property type="entry name" value="SDH_cyt_b560"/>
    <property type="match status" value="1"/>
</dbReference>
<dbReference type="InterPro" id="IPR000701">
    <property type="entry name" value="SuccDH_FuR_B_TM-su"/>
</dbReference>
<protein>
    <recommendedName>
        <fullName evidence="4">Succinate dehydrogenase cytochrome b556 subunit</fullName>
    </recommendedName>
</protein>
<evidence type="ECO:0000256" key="7">
    <source>
        <dbReference type="ARBA" id="ARBA00022723"/>
    </source>
</evidence>